<dbReference type="PANTHER" id="PTHR35294:SF1">
    <property type="entry name" value="OS05G0409000 PROTEIN"/>
    <property type="match status" value="1"/>
</dbReference>
<feature type="compositionally biased region" description="Basic residues" evidence="1">
    <location>
        <begin position="131"/>
        <end position="140"/>
    </location>
</feature>
<feature type="compositionally biased region" description="Basic and acidic residues" evidence="1">
    <location>
        <begin position="8"/>
        <end position="20"/>
    </location>
</feature>
<evidence type="ECO:0000259" key="2">
    <source>
        <dbReference type="PROSITE" id="PS50030"/>
    </source>
</evidence>
<dbReference type="GO" id="GO:0003746">
    <property type="term" value="F:translation elongation factor activity"/>
    <property type="evidence" value="ECO:0007669"/>
    <property type="project" value="UniProtKB-KW"/>
</dbReference>
<evidence type="ECO:0000313" key="3">
    <source>
        <dbReference type="EMBL" id="GAA0154930.1"/>
    </source>
</evidence>
<evidence type="ECO:0000256" key="1">
    <source>
        <dbReference type="SAM" id="MobiDB-lite"/>
    </source>
</evidence>
<feature type="region of interest" description="Disordered" evidence="1">
    <location>
        <begin position="1"/>
        <end position="38"/>
    </location>
</feature>
<gene>
    <name evidence="3" type="ORF">LIER_37996</name>
</gene>
<feature type="compositionally biased region" description="Basic and acidic residues" evidence="1">
    <location>
        <begin position="120"/>
        <end position="130"/>
    </location>
</feature>
<protein>
    <submittedName>
        <fullName evidence="3">Translation elongation factor</fullName>
    </submittedName>
</protein>
<keyword evidence="3" id="KW-0648">Protein biosynthesis</keyword>
<dbReference type="EMBL" id="BAABME010018761">
    <property type="protein sequence ID" value="GAA0154930.1"/>
    <property type="molecule type" value="Genomic_DNA"/>
</dbReference>
<feature type="compositionally biased region" description="Polar residues" evidence="1">
    <location>
        <begin position="290"/>
        <end position="306"/>
    </location>
</feature>
<evidence type="ECO:0000313" key="4">
    <source>
        <dbReference type="Proteomes" id="UP001454036"/>
    </source>
</evidence>
<dbReference type="InterPro" id="IPR015940">
    <property type="entry name" value="UBA"/>
</dbReference>
<dbReference type="Proteomes" id="UP001454036">
    <property type="component" value="Unassembled WGS sequence"/>
</dbReference>
<organism evidence="3 4">
    <name type="scientific">Lithospermum erythrorhizon</name>
    <name type="common">Purple gromwell</name>
    <name type="synonym">Lithospermum officinale var. erythrorhizon</name>
    <dbReference type="NCBI Taxonomy" id="34254"/>
    <lineage>
        <taxon>Eukaryota</taxon>
        <taxon>Viridiplantae</taxon>
        <taxon>Streptophyta</taxon>
        <taxon>Embryophyta</taxon>
        <taxon>Tracheophyta</taxon>
        <taxon>Spermatophyta</taxon>
        <taxon>Magnoliopsida</taxon>
        <taxon>eudicotyledons</taxon>
        <taxon>Gunneridae</taxon>
        <taxon>Pentapetalae</taxon>
        <taxon>asterids</taxon>
        <taxon>lamiids</taxon>
        <taxon>Boraginales</taxon>
        <taxon>Boraginaceae</taxon>
        <taxon>Boraginoideae</taxon>
        <taxon>Lithospermeae</taxon>
        <taxon>Lithospermum</taxon>
    </lineage>
</organism>
<accession>A0AAV3PT75</accession>
<keyword evidence="4" id="KW-1185">Reference proteome</keyword>
<name>A0AAV3PT75_LITER</name>
<dbReference type="InterPro" id="IPR009060">
    <property type="entry name" value="UBA-like_sf"/>
</dbReference>
<dbReference type="Gene3D" id="1.10.8.10">
    <property type="entry name" value="DNA helicase RuvA subunit, C-terminal domain"/>
    <property type="match status" value="1"/>
</dbReference>
<feature type="region of interest" description="Disordered" evidence="1">
    <location>
        <begin position="260"/>
        <end position="312"/>
    </location>
</feature>
<dbReference type="AlphaFoldDB" id="A0AAV3PT75"/>
<feature type="region of interest" description="Disordered" evidence="1">
    <location>
        <begin position="367"/>
        <end position="387"/>
    </location>
</feature>
<dbReference type="PROSITE" id="PS50030">
    <property type="entry name" value="UBA"/>
    <property type="match status" value="1"/>
</dbReference>
<dbReference type="PANTHER" id="PTHR35294">
    <property type="entry name" value="UBIQUITIN-ASSOCIATED/TRANSLATION ELONGATION FACTOR EF1B PROTEIN"/>
    <property type="match status" value="1"/>
</dbReference>
<feature type="domain" description="UBA" evidence="2">
    <location>
        <begin position="145"/>
        <end position="197"/>
    </location>
</feature>
<feature type="region of interest" description="Disordered" evidence="1">
    <location>
        <begin position="52"/>
        <end position="145"/>
    </location>
</feature>
<dbReference type="Pfam" id="PF22562">
    <property type="entry name" value="UBA_7"/>
    <property type="match status" value="1"/>
</dbReference>
<dbReference type="SMART" id="SM00165">
    <property type="entry name" value="UBA"/>
    <property type="match status" value="1"/>
</dbReference>
<comment type="caution">
    <text evidence="3">The sequence shown here is derived from an EMBL/GenBank/DDBJ whole genome shotgun (WGS) entry which is preliminary data.</text>
</comment>
<keyword evidence="3" id="KW-0251">Elongation factor</keyword>
<reference evidence="3 4" key="1">
    <citation type="submission" date="2024-01" db="EMBL/GenBank/DDBJ databases">
        <title>The complete chloroplast genome sequence of Lithospermum erythrorhizon: insights into the phylogenetic relationship among Boraginaceae species and the maternal lineages of purple gromwells.</title>
        <authorList>
            <person name="Okada T."/>
            <person name="Watanabe K."/>
        </authorList>
    </citation>
    <scope>NUCLEOTIDE SEQUENCE [LARGE SCALE GENOMIC DNA]</scope>
</reference>
<proteinExistence type="predicted"/>
<sequence>MSPTLRSKSNDKKAPKEHLKSTLKFSGQANSGGGIPASGYNPLLGTFHTLESTTGSFAPAPHVNGRFQNIDETDDHGGNSLGPGMEYDIVSNNDSWSGESEDHKEKTSPTPRQEVVIGADNDKREKIRQKNERKHQRQKEKRAQELHERCTGYLMSRKLEALAQQLVGMGFSQERATMALIRNEGRVEQSVNWLFEGGEEAESHIEHNLDTGSNLKIDISEELARMGDMENRYRCSKQEVERVIVACEGDLDKAEEALRVQKQESQTATPKPEEIGDVHNVDSGKLPPAVNQNSVRAQPKPTTLQGMQHKRDQKDLNYIKSLDTIGLAMYPKNMHSLKRIEQKTEWGKPQQLSVSADKILSSAVSNSSLSNSMASPLQTSQPAEKYDPRNVVGNEVKRLQLRSVREPVTMMQRPVNSKPIPTSSASSSPPGLATRWYPVNVESGKPNGLVPSIPGSRSVSPNSATNPNYSQFHYQQQLPQSQFVCSNGSVESVVRRSNPMWSRSGTSPTLDAASSLGLFTNGFSGPSLVDWNNGSMLHFDYTNIDWSVERGSSLSKSGAPWPGMNSFPQNSIRSHTYDSFTSGLGVKASMRGVVPNGDAISMEILKQNGLATSEGGSREWTSPFEERDLFSLSRQFVSPPSL</sequence>
<dbReference type="SUPFAM" id="SSF46934">
    <property type="entry name" value="UBA-like"/>
    <property type="match status" value="1"/>
</dbReference>
<feature type="compositionally biased region" description="Basic and acidic residues" evidence="1">
    <location>
        <begin position="271"/>
        <end position="282"/>
    </location>
</feature>